<sequence>MCISLPELLNGKGGVDWEAFENPNSFHEEIGLLVERTIGFDNYIEADHLIVYSEEEKIRLPHGAFAFRIN</sequence>
<name>A0AA43UDH6_9LACT</name>
<proteinExistence type="predicted"/>
<organism evidence="1 2">
    <name type="scientific">Atopococcus tabaci</name>
    <dbReference type="NCBI Taxonomy" id="269774"/>
    <lineage>
        <taxon>Bacteria</taxon>
        <taxon>Bacillati</taxon>
        <taxon>Bacillota</taxon>
        <taxon>Bacilli</taxon>
        <taxon>Lactobacillales</taxon>
        <taxon>Carnobacteriaceae</taxon>
        <taxon>Atopococcus</taxon>
    </lineage>
</organism>
<evidence type="ECO:0000313" key="1">
    <source>
        <dbReference type="EMBL" id="MDO5457941.1"/>
    </source>
</evidence>
<gene>
    <name evidence="1" type="ORF">Q4F26_06285</name>
</gene>
<evidence type="ECO:0000313" key="2">
    <source>
        <dbReference type="Proteomes" id="UP001171751"/>
    </source>
</evidence>
<protein>
    <submittedName>
        <fullName evidence="1">Uncharacterized protein</fullName>
    </submittedName>
</protein>
<reference evidence="1" key="1">
    <citation type="submission" date="2023-07" db="EMBL/GenBank/DDBJ databases">
        <title>Between Cages and Wild: Unraveling the Impact of Captivity on Animal Microbiomes and Antimicrobial Resistance.</title>
        <authorList>
            <person name="Schmartz G.P."/>
            <person name="Rehner J."/>
            <person name="Schuff M.J."/>
            <person name="Becker S.L."/>
            <person name="Kravczyk M."/>
            <person name="Gurevich A."/>
            <person name="Francke R."/>
            <person name="Mueller R."/>
            <person name="Keller V."/>
            <person name="Keller A."/>
        </authorList>
    </citation>
    <scope>NUCLEOTIDE SEQUENCE</scope>
    <source>
        <strain evidence="1">S39M_St_73</strain>
    </source>
</reference>
<dbReference type="EMBL" id="JAUNQW010000038">
    <property type="protein sequence ID" value="MDO5457941.1"/>
    <property type="molecule type" value="Genomic_DNA"/>
</dbReference>
<comment type="caution">
    <text evidence="1">The sequence shown here is derived from an EMBL/GenBank/DDBJ whole genome shotgun (WGS) entry which is preliminary data.</text>
</comment>
<accession>A0AA43UDH6</accession>
<keyword evidence="2" id="KW-1185">Reference proteome</keyword>
<dbReference type="AlphaFoldDB" id="A0AA43UDH6"/>
<dbReference type="Proteomes" id="UP001171751">
    <property type="component" value="Unassembled WGS sequence"/>
</dbReference>